<evidence type="ECO:0000313" key="3">
    <source>
        <dbReference type="Proteomes" id="UP000235861"/>
    </source>
</evidence>
<keyword evidence="2" id="KW-0328">Glycosyltransferase</keyword>
<evidence type="ECO:0000256" key="1">
    <source>
        <dbReference type="ARBA" id="ARBA00008007"/>
    </source>
</evidence>
<keyword evidence="3" id="KW-1185">Reference proteome</keyword>
<protein>
    <submittedName>
        <fullName evidence="2">Amidophosphoribosyltransferase</fullName>
    </submittedName>
</protein>
<reference evidence="2 3" key="1">
    <citation type="submission" date="2017-11" db="EMBL/GenBank/DDBJ databases">
        <title>Draft genome sequence of environmental isolate Aeromonas cavernicola sp. nov. MDC 2508.</title>
        <authorList>
            <person name="Colston S.M."/>
            <person name="Navarro A."/>
            <person name="Martinez-Murcia A.J."/>
            <person name="Graf J."/>
        </authorList>
    </citation>
    <scope>NUCLEOTIDE SEQUENCE [LARGE SCALE GENOMIC DNA]</scope>
    <source>
        <strain evidence="2 3">MDC 2508</strain>
    </source>
</reference>
<dbReference type="Proteomes" id="UP000235861">
    <property type="component" value="Unassembled WGS sequence"/>
</dbReference>
<dbReference type="PANTHER" id="PTHR47505:SF1">
    <property type="entry name" value="DNA UTILIZATION PROTEIN YHGH"/>
    <property type="match status" value="1"/>
</dbReference>
<dbReference type="InterPro" id="IPR029057">
    <property type="entry name" value="PRTase-like"/>
</dbReference>
<dbReference type="InterPro" id="IPR000836">
    <property type="entry name" value="PRTase_dom"/>
</dbReference>
<name>A0A2H9U7T1_9GAMM</name>
<comment type="similarity">
    <text evidence="1">Belongs to the ComF/GntX family.</text>
</comment>
<dbReference type="GO" id="GO:0016757">
    <property type="term" value="F:glycosyltransferase activity"/>
    <property type="evidence" value="ECO:0007669"/>
    <property type="project" value="UniProtKB-KW"/>
</dbReference>
<organism evidence="2 3">
    <name type="scientific">Aeromonas cavernicola</name>
    <dbReference type="NCBI Taxonomy" id="1006623"/>
    <lineage>
        <taxon>Bacteria</taxon>
        <taxon>Pseudomonadati</taxon>
        <taxon>Pseudomonadota</taxon>
        <taxon>Gammaproteobacteria</taxon>
        <taxon>Aeromonadales</taxon>
        <taxon>Aeromonadaceae</taxon>
        <taxon>Aeromonas</taxon>
    </lineage>
</organism>
<dbReference type="PANTHER" id="PTHR47505">
    <property type="entry name" value="DNA UTILIZATION PROTEIN YHGH"/>
    <property type="match status" value="1"/>
</dbReference>
<dbReference type="AlphaFoldDB" id="A0A2H9U7T1"/>
<dbReference type="CDD" id="cd06223">
    <property type="entry name" value="PRTases_typeI"/>
    <property type="match status" value="1"/>
</dbReference>
<dbReference type="InterPro" id="IPR051910">
    <property type="entry name" value="ComF/GntX_DNA_util-trans"/>
</dbReference>
<comment type="caution">
    <text evidence="2">The sequence shown here is derived from an EMBL/GenBank/DDBJ whole genome shotgun (WGS) entry which is preliminary data.</text>
</comment>
<dbReference type="EMBL" id="PGGC01000034">
    <property type="protein sequence ID" value="PJG60103.1"/>
    <property type="molecule type" value="Genomic_DNA"/>
</dbReference>
<accession>A0A2H9U7T1</accession>
<dbReference type="Gene3D" id="3.40.50.2020">
    <property type="match status" value="1"/>
</dbReference>
<proteinExistence type="inferred from homology"/>
<gene>
    <name evidence="2" type="ORF">CUC53_03840</name>
</gene>
<evidence type="ECO:0000313" key="2">
    <source>
        <dbReference type="EMBL" id="PJG60103.1"/>
    </source>
</evidence>
<keyword evidence="2" id="KW-0808">Transferase</keyword>
<dbReference type="SUPFAM" id="SSF53271">
    <property type="entry name" value="PRTase-like"/>
    <property type="match status" value="1"/>
</dbReference>
<sequence length="193" mass="21558">MDINLKKVHGNWAAGYALDKHTVSSTFDGYDDNGHPKFTTIRTAVGEATYQLKYRQDWTKTAPLAQEIHDKIIPLLGVKIGFVVPMPASNERERQPVTEVANEVAKLLDVPCFDGMLTKTKGQSLKNLHTKEEKIQALEGTFSLNELITNNGKWNVLVVDDLFDSGATMEAACSKLRSYNKVNNVYVATLTWK</sequence>
<dbReference type="OrthoDB" id="9779910at2"/>
<dbReference type="RefSeq" id="WP_100292920.1">
    <property type="nucleotide sequence ID" value="NZ_PGGC01000034.1"/>
</dbReference>